<name>A0ABN8M9M3_9CNID</name>
<feature type="region of interest" description="Disordered" evidence="1">
    <location>
        <begin position="1"/>
        <end position="23"/>
    </location>
</feature>
<evidence type="ECO:0000256" key="2">
    <source>
        <dbReference type="SAM" id="Phobius"/>
    </source>
</evidence>
<organism evidence="3 4">
    <name type="scientific">Porites evermanni</name>
    <dbReference type="NCBI Taxonomy" id="104178"/>
    <lineage>
        <taxon>Eukaryota</taxon>
        <taxon>Metazoa</taxon>
        <taxon>Cnidaria</taxon>
        <taxon>Anthozoa</taxon>
        <taxon>Hexacorallia</taxon>
        <taxon>Scleractinia</taxon>
        <taxon>Fungiina</taxon>
        <taxon>Poritidae</taxon>
        <taxon>Porites</taxon>
    </lineage>
</organism>
<feature type="transmembrane region" description="Helical" evidence="2">
    <location>
        <begin position="172"/>
        <end position="199"/>
    </location>
</feature>
<sequence>MEQEGLGADDEIRNEPNERETEPLLAFAPERPAAYEKFRVGRKRQQPKRWIIPAQFALKVSFWSLGMWGHRAWKYVAHTLLVIVFVFLIITWAYSCDPLQLCSIYCNHTTGTGTRKGRCCYHYNFGYVVSLTLVTASFLSCLVFTACYIVGKRNMSALACPPQFLIKETDKVVIFVLFLAFLVMLLLASWMSLLLIVNIDGKPKCDEKMNASSDTFTYAFTVTRDVTVVFLFWVSLNVCHIFAAICTVMEIYERINCSTTDDWTEGHPFKDRMNISLFVIYAKSRRCGFKAGIISFYDFLSWVSFLFAVVALFFPLIQHGYSPSD</sequence>
<proteinExistence type="predicted"/>
<feature type="transmembrane region" description="Helical" evidence="2">
    <location>
        <begin position="125"/>
        <end position="151"/>
    </location>
</feature>
<reference evidence="3 4" key="1">
    <citation type="submission" date="2022-05" db="EMBL/GenBank/DDBJ databases">
        <authorList>
            <consortium name="Genoscope - CEA"/>
            <person name="William W."/>
        </authorList>
    </citation>
    <scope>NUCLEOTIDE SEQUENCE [LARGE SCALE GENOMIC DNA]</scope>
</reference>
<dbReference type="Proteomes" id="UP001159427">
    <property type="component" value="Unassembled WGS sequence"/>
</dbReference>
<keyword evidence="2" id="KW-0812">Transmembrane</keyword>
<evidence type="ECO:0000313" key="3">
    <source>
        <dbReference type="EMBL" id="CAH3024994.1"/>
    </source>
</evidence>
<evidence type="ECO:0000313" key="4">
    <source>
        <dbReference type="Proteomes" id="UP001159427"/>
    </source>
</evidence>
<feature type="transmembrane region" description="Helical" evidence="2">
    <location>
        <begin position="75"/>
        <end position="94"/>
    </location>
</feature>
<accession>A0ABN8M9M3</accession>
<dbReference type="EMBL" id="CALNXI010000331">
    <property type="protein sequence ID" value="CAH3024994.1"/>
    <property type="molecule type" value="Genomic_DNA"/>
</dbReference>
<feature type="transmembrane region" description="Helical" evidence="2">
    <location>
        <begin position="293"/>
        <end position="317"/>
    </location>
</feature>
<feature type="transmembrane region" description="Helical" evidence="2">
    <location>
        <begin position="230"/>
        <end position="252"/>
    </location>
</feature>
<evidence type="ECO:0000256" key="1">
    <source>
        <dbReference type="SAM" id="MobiDB-lite"/>
    </source>
</evidence>
<keyword evidence="2" id="KW-0472">Membrane</keyword>
<keyword evidence="2" id="KW-1133">Transmembrane helix</keyword>
<feature type="compositionally biased region" description="Basic and acidic residues" evidence="1">
    <location>
        <begin position="10"/>
        <end position="22"/>
    </location>
</feature>
<gene>
    <name evidence="3" type="ORF">PEVE_00024733</name>
</gene>
<keyword evidence="4" id="KW-1185">Reference proteome</keyword>
<comment type="caution">
    <text evidence="3">The sequence shown here is derived from an EMBL/GenBank/DDBJ whole genome shotgun (WGS) entry which is preliminary data.</text>
</comment>
<protein>
    <submittedName>
        <fullName evidence="3">Uncharacterized protein</fullName>
    </submittedName>
</protein>